<name>A0ABS6M709_9GAMM</name>
<dbReference type="InterPro" id="IPR014001">
    <property type="entry name" value="Helicase_ATP-bd"/>
</dbReference>
<sequence>MLPSLVAPELIDGVARFLRTTFPASTPGFRRDDGRSAMDDYVDTLDALFKGPWLNLGLPFRTLAPGAELPLRQFHPGFPPYRHQLLAFQRLCGDQPLPTLVATGTGSGKTECFMYPVLDHCAAHQGAGIKAIIIYPMNALATDQARRFAKEIHGRDELRGKVRVGLFVGDNDQSPHTQMTPDYVITCKKTQRENPPDILLTNYKMLDYLLLRPKDQPIWRHNDPGRLRYLVVDELHTFDGAQGTDLACLIRRLRDRLQAGHELACVGTSATIGDAGAVAQLTDYASRIFSAPFDERAVILEDRLQPDEFLQAGDTTGGSRWPSPQQLRAMVPERYRSIDDYIAAHAGLWFEQPPQGLTSQDEMVRARACVALGELLKGHEACQMLVRSASGLLDLRRLLQDWQQQRHCRPEEASMMLASLVALISTARSWRQPWREQPETGGTGPFLQVRYQLWLRELRRLLASVEREPTLRLADDLDARNEHYHLPVAHCRECHATGWVSRQIPGEAQLSDDRDLIYDAWFSRNPDTQVLFPLPEGDAPGYGPVRSFCGRCGTLGQAGATECAGCEAPTAELQRVWQPVMRADRQQKGAKITQFVPDCPHCGATNGLSLMGSRAASLASVMISQLFGSTFNDDHKLITFSDSVQDAAHRAGFFGARTWRQTLRTALHQALHERLQAMPLSMAAEQFADFWLDRLGREAFVATFIAPNMEWLQEWEQLQASGRLESDELIERWIRPRLNWEVVNEFGLGSRIGRTLERTGRAVAAPDLLALDEAVAAALPELQQEVAELAALEAGELRRFMLGLLWRLRTRGAFNHSVLESYRREGGKDYLLNQLPWMQGFGKGARLPAFVSLEKVSKHFDTLMSPTGWHQRWFAKTLAADAVMASASLRQVFSRVLAALTRSGLLLEHEVRGEPVWSLNPDLWLCVTQVAQLNCDCCNHQLQVGQDQLMDWQGLGCQRSTCFGHYQPGRMTAPPVAAKPPVRLVTSEHTGLLPPDLRLGIENSFKQGQQPWHINLLSATPTMEMGIDIGDLSSVLLCSVPPAQANYLQRIGRAGRKDGNALNVTLVNGAPHDLYFYDEPEEMMAGSVSTPGVYLNASAVLERQLIAFCFDRWTASGIDDSAIPATLKLLLDGIERQDKSVFPHNLLAFIEQQGSALFNDFVRLFPELDADMASRRHLEQFLFGTGGQPPIDYRLVNRLHELQQERTSRRKMIDELQKTLNELEQQPQDEVVEGLISDARSERSGLLELQKAVNARPTLNFFTDEGLLPNYAFPEEGVRLQSVIFRRVEKHEQPTEGDSQGTGRDNNSGGIKDSEKKTYEKKVFEIVRPSAAALGELVPQSRFYGIGRRVEIDQIDINLSSAEEWRLCNQCHYAEPLPSADAHERCPRCQSDLWRNSSQQQTLLRLRQVFANTHDRDSRIGDDSEQREPVFYNRQLLVDIDEGDSERAYRLDDPALPFGFEYLRKATFREVNFGRRGDDGMEFEIAGKAAKRPGFNICRHCGKVQTASRDLRRNHSINCRLRKENRQGDPADFWNTLYLYRELTSEAVRLLLPVAEVQGSDVALQSLVATLHLGLKAFFGGDVGHLQITRYSEPEPGNGDLRRHYLVILDTVPGGTGYLKQLLLSPDQLMGMLNSALEHLKNCSCNHHPEGKDGCYRCLFAYRESRHLELISRRAAVELLEEILQRREQLHAVEQLNPESLNALHESELEKRFEQTLAGWGPDIGFTRRQVNGKPGAALSVRDEQGQLRSWMLEPQVELGAADGIAISTRPDFVFWPASEAAGIKPVAIYLDGYEYHAGRVRDDSIKRQALLNSGRFRVWSLNWQDLPAKGQAQTHPETDWLVHPLVPSTLMQYGKIAARLHWPSFESQTPLLQQGGLRWLIYYLAHGEQGLVTAARSRALCLLDFAAAGAQDVFGLQQMRDYAPHDWQQRLQPGCVSGQASLNDLPELTLIAAMGQAAFKQPEQLAKGPAVLAWLDDTAEDHEDFRLVWRRYWCAVNLLQFMPDFAGVCRSGIEQAAYDALQPMDLAQEPPPESVAMTAEWLEAMEYTAYPDALERLWQLTAGQLPAPLVGEDIRQGIAVVAATEWAWPDLKLAFVPDDEGSIERLAASGWQLWRDEAQLDTLAQALIAADKEQHDD</sequence>
<feature type="coiled-coil region" evidence="3">
    <location>
        <begin position="1199"/>
        <end position="1226"/>
    </location>
</feature>
<dbReference type="GO" id="GO:0004386">
    <property type="term" value="F:helicase activity"/>
    <property type="evidence" value="ECO:0007669"/>
    <property type="project" value="UniProtKB-KW"/>
</dbReference>
<feature type="region of interest" description="Disordered" evidence="4">
    <location>
        <begin position="1290"/>
        <end position="1315"/>
    </location>
</feature>
<dbReference type="PROSITE" id="PS51192">
    <property type="entry name" value="HELICASE_ATP_BIND_1"/>
    <property type="match status" value="1"/>
</dbReference>
<evidence type="ECO:0000256" key="4">
    <source>
        <dbReference type="SAM" id="MobiDB-lite"/>
    </source>
</evidence>
<dbReference type="Proteomes" id="UP000755551">
    <property type="component" value="Unassembled WGS sequence"/>
</dbReference>
<accession>A0ABS6M709</accession>
<reference evidence="7 8" key="1">
    <citation type="submission" date="2021-06" db="EMBL/GenBank/DDBJ databases">
        <title>Bacterium isolated from marine sediment.</title>
        <authorList>
            <person name="Zhu K.-L."/>
            <person name="Du Z.-J."/>
            <person name="Liang Q.-Y."/>
        </authorList>
    </citation>
    <scope>NUCLEOTIDE SEQUENCE [LARGE SCALE GENOMIC DNA]</scope>
    <source>
        <strain evidence="7 8">A346</strain>
    </source>
</reference>
<feature type="compositionally biased region" description="Polar residues" evidence="4">
    <location>
        <begin position="1296"/>
        <end position="1309"/>
    </location>
</feature>
<organism evidence="7 8">
    <name type="scientific">Marinobacterium weihaiense</name>
    <dbReference type="NCBI Taxonomy" id="2851016"/>
    <lineage>
        <taxon>Bacteria</taxon>
        <taxon>Pseudomonadati</taxon>
        <taxon>Pseudomonadota</taxon>
        <taxon>Gammaproteobacteria</taxon>
        <taxon>Oceanospirillales</taxon>
        <taxon>Oceanospirillaceae</taxon>
        <taxon>Marinobacterium</taxon>
    </lineage>
</organism>
<feature type="domain" description="Helicase C-terminal" evidence="6">
    <location>
        <begin position="949"/>
        <end position="1101"/>
    </location>
</feature>
<keyword evidence="8" id="KW-1185">Reference proteome</keyword>
<dbReference type="InterPro" id="IPR018973">
    <property type="entry name" value="MZB"/>
</dbReference>
<dbReference type="PANTHER" id="PTHR47957">
    <property type="entry name" value="ATP-DEPENDENT HELICASE HRQ1"/>
    <property type="match status" value="1"/>
</dbReference>
<dbReference type="SMART" id="SM00487">
    <property type="entry name" value="DEXDc"/>
    <property type="match status" value="1"/>
</dbReference>
<keyword evidence="1" id="KW-0547">Nucleotide-binding</keyword>
<dbReference type="Pfam" id="PF00271">
    <property type="entry name" value="Helicase_C"/>
    <property type="match status" value="1"/>
</dbReference>
<keyword evidence="3" id="KW-0175">Coiled coil</keyword>
<dbReference type="InterPro" id="IPR011545">
    <property type="entry name" value="DEAD/DEAH_box_helicase_dom"/>
</dbReference>
<keyword evidence="2" id="KW-0067">ATP-binding</keyword>
<evidence type="ECO:0000313" key="7">
    <source>
        <dbReference type="EMBL" id="MBV0932076.1"/>
    </source>
</evidence>
<dbReference type="Pfam" id="PF09369">
    <property type="entry name" value="MZB"/>
    <property type="match status" value="1"/>
</dbReference>
<comment type="caution">
    <text evidence="7">The sequence shown here is derived from an EMBL/GenBank/DDBJ whole genome shotgun (WGS) entry which is preliminary data.</text>
</comment>
<dbReference type="PROSITE" id="PS51194">
    <property type="entry name" value="HELICASE_CTER"/>
    <property type="match status" value="1"/>
</dbReference>
<proteinExistence type="predicted"/>
<gene>
    <name evidence="7" type="ORF">KTN04_01810</name>
</gene>
<evidence type="ECO:0000256" key="1">
    <source>
        <dbReference type="ARBA" id="ARBA00022741"/>
    </source>
</evidence>
<keyword evidence="7" id="KW-0347">Helicase</keyword>
<evidence type="ECO:0000259" key="5">
    <source>
        <dbReference type="PROSITE" id="PS51192"/>
    </source>
</evidence>
<protein>
    <submittedName>
        <fullName evidence="7">DEAD/DEAH box helicase</fullName>
    </submittedName>
</protein>
<dbReference type="RefSeq" id="WP_217333491.1">
    <property type="nucleotide sequence ID" value="NZ_JAHQZT010000001.1"/>
</dbReference>
<evidence type="ECO:0000259" key="6">
    <source>
        <dbReference type="PROSITE" id="PS51194"/>
    </source>
</evidence>
<keyword evidence="7" id="KW-0378">Hydrolase</keyword>
<evidence type="ECO:0000256" key="3">
    <source>
        <dbReference type="SAM" id="Coils"/>
    </source>
</evidence>
<dbReference type="Pfam" id="PF00270">
    <property type="entry name" value="DEAD"/>
    <property type="match status" value="1"/>
</dbReference>
<evidence type="ECO:0000313" key="8">
    <source>
        <dbReference type="Proteomes" id="UP000755551"/>
    </source>
</evidence>
<dbReference type="InterPro" id="IPR001650">
    <property type="entry name" value="Helicase_C-like"/>
</dbReference>
<dbReference type="PANTHER" id="PTHR47957:SF3">
    <property type="entry name" value="ATP-DEPENDENT HELICASE HRQ1"/>
    <property type="match status" value="1"/>
</dbReference>
<evidence type="ECO:0000256" key="2">
    <source>
        <dbReference type="ARBA" id="ARBA00022840"/>
    </source>
</evidence>
<dbReference type="EMBL" id="JAHQZT010000001">
    <property type="protein sequence ID" value="MBV0932076.1"/>
    <property type="molecule type" value="Genomic_DNA"/>
</dbReference>
<dbReference type="SMART" id="SM00490">
    <property type="entry name" value="HELICc"/>
    <property type="match status" value="1"/>
</dbReference>
<feature type="domain" description="Helicase ATP-binding" evidence="5">
    <location>
        <begin position="90"/>
        <end position="275"/>
    </location>
</feature>